<dbReference type="KEGG" id="dph:EHF33_01145"/>
<proteinExistence type="predicted"/>
<name>A0A3G8YJB7_9DEIO</name>
<dbReference type="SUPFAM" id="SSF53383">
    <property type="entry name" value="PLP-dependent transferases"/>
    <property type="match status" value="1"/>
</dbReference>
<reference evidence="6 7" key="1">
    <citation type="submission" date="2018-11" db="EMBL/GenBank/DDBJ databases">
        <title>Deinococcus shelandsis sp. nov., isolated from South Shetland Islands soil of Antarctica.</title>
        <authorList>
            <person name="Tian J."/>
        </authorList>
    </citation>
    <scope>NUCLEOTIDE SEQUENCE [LARGE SCALE GENOMIC DNA]</scope>
    <source>
        <strain evidence="6 7">S14-83T</strain>
    </source>
</reference>
<evidence type="ECO:0000313" key="6">
    <source>
        <dbReference type="EMBL" id="AZI41531.1"/>
    </source>
</evidence>
<feature type="domain" description="Aminotransferase class I/classII large" evidence="5">
    <location>
        <begin position="29"/>
        <end position="366"/>
    </location>
</feature>
<dbReference type="OrthoDB" id="9802328at2"/>
<evidence type="ECO:0000256" key="1">
    <source>
        <dbReference type="ARBA" id="ARBA00001933"/>
    </source>
</evidence>
<dbReference type="Pfam" id="PF00155">
    <property type="entry name" value="Aminotran_1_2"/>
    <property type="match status" value="1"/>
</dbReference>
<dbReference type="InterPro" id="IPR015422">
    <property type="entry name" value="PyrdxlP-dep_Trfase_small"/>
</dbReference>
<dbReference type="InterPro" id="IPR051326">
    <property type="entry name" value="Kynurenine-oxoglutarate_AT"/>
</dbReference>
<evidence type="ECO:0000259" key="5">
    <source>
        <dbReference type="Pfam" id="PF00155"/>
    </source>
</evidence>
<dbReference type="GO" id="GO:0016212">
    <property type="term" value="F:kynurenine-oxoglutarate transaminase activity"/>
    <property type="evidence" value="ECO:0007669"/>
    <property type="project" value="TreeGrafter"/>
</dbReference>
<protein>
    <submittedName>
        <fullName evidence="6">Aminotransferase class I/II-fold pyridoxal phosphate-dependent enzyme</fullName>
    </submittedName>
</protein>
<dbReference type="GO" id="GO:0005737">
    <property type="term" value="C:cytoplasm"/>
    <property type="evidence" value="ECO:0007669"/>
    <property type="project" value="TreeGrafter"/>
</dbReference>
<evidence type="ECO:0000256" key="3">
    <source>
        <dbReference type="ARBA" id="ARBA00022679"/>
    </source>
</evidence>
<dbReference type="Gene3D" id="3.40.640.10">
    <property type="entry name" value="Type I PLP-dependent aspartate aminotransferase-like (Major domain)"/>
    <property type="match status" value="1"/>
</dbReference>
<dbReference type="EMBL" id="CP034183">
    <property type="protein sequence ID" value="AZI41531.1"/>
    <property type="molecule type" value="Genomic_DNA"/>
</dbReference>
<dbReference type="Proteomes" id="UP000276417">
    <property type="component" value="Chromosome 1"/>
</dbReference>
<dbReference type="InterPro" id="IPR015421">
    <property type="entry name" value="PyrdxlP-dep_Trfase_major"/>
</dbReference>
<keyword evidence="3 6" id="KW-0808">Transferase</keyword>
<comment type="cofactor">
    <cofactor evidence="1">
        <name>pyridoxal 5'-phosphate</name>
        <dbReference type="ChEBI" id="CHEBI:597326"/>
    </cofactor>
</comment>
<sequence>MPSLHARTSLSAESIFSRMSRLALQHGAINLGQGFPSNPPPTFLLEAARQAVGTVDQYSPPIGLPLLREAVAQDLEVNAEQVVITCGATEAMLALAQTLYGAGDEVIAFEPVFDIYVPQTEIVGAKFVGVPMVLGAAGWELDIDALRQAITPRTKALIINSPFNPTGSIFTRAELQAVVDLARQHDFWLISDEVYDELYYAERPISLRTLAPERTFTVGSAGKRLEATGWRIGWIITPEGLAPEVAGLHQWTTFCAPAPLQAAVASALIEARQNGFYDQLRASYAARMQSLAAGLRQLGAEVFTPQGTYFLTARLPNVNAEELVIRGGVAVIPMSAFYRQHAAPPDMMRFAFCKKEAEIQEALRRLKTFLER</sequence>
<organism evidence="6 7">
    <name type="scientific">Deinococcus psychrotolerans</name>
    <dbReference type="NCBI Taxonomy" id="2489213"/>
    <lineage>
        <taxon>Bacteria</taxon>
        <taxon>Thermotogati</taxon>
        <taxon>Deinococcota</taxon>
        <taxon>Deinococci</taxon>
        <taxon>Deinococcales</taxon>
        <taxon>Deinococcaceae</taxon>
        <taxon>Deinococcus</taxon>
    </lineage>
</organism>
<dbReference type="InterPro" id="IPR015424">
    <property type="entry name" value="PyrdxlP-dep_Trfase"/>
</dbReference>
<dbReference type="CDD" id="cd00609">
    <property type="entry name" value="AAT_like"/>
    <property type="match status" value="1"/>
</dbReference>
<dbReference type="PANTHER" id="PTHR43807">
    <property type="entry name" value="FI04487P"/>
    <property type="match status" value="1"/>
</dbReference>
<keyword evidence="7" id="KW-1185">Reference proteome</keyword>
<dbReference type="Gene3D" id="3.90.1150.10">
    <property type="entry name" value="Aspartate Aminotransferase, domain 1"/>
    <property type="match status" value="1"/>
</dbReference>
<dbReference type="InterPro" id="IPR004839">
    <property type="entry name" value="Aminotransferase_I/II_large"/>
</dbReference>
<evidence type="ECO:0000256" key="2">
    <source>
        <dbReference type="ARBA" id="ARBA00022576"/>
    </source>
</evidence>
<evidence type="ECO:0000313" key="7">
    <source>
        <dbReference type="Proteomes" id="UP000276417"/>
    </source>
</evidence>
<dbReference type="RefSeq" id="WP_124867245.1">
    <property type="nucleotide sequence ID" value="NZ_CP034183.1"/>
</dbReference>
<accession>A0A3G8YJB7</accession>
<evidence type="ECO:0000256" key="4">
    <source>
        <dbReference type="ARBA" id="ARBA00022898"/>
    </source>
</evidence>
<keyword evidence="4" id="KW-0663">Pyridoxal phosphate</keyword>
<dbReference type="PANTHER" id="PTHR43807:SF20">
    <property type="entry name" value="FI04487P"/>
    <property type="match status" value="1"/>
</dbReference>
<dbReference type="GO" id="GO:0030170">
    <property type="term" value="F:pyridoxal phosphate binding"/>
    <property type="evidence" value="ECO:0007669"/>
    <property type="project" value="InterPro"/>
</dbReference>
<keyword evidence="2 6" id="KW-0032">Aminotransferase</keyword>
<gene>
    <name evidence="6" type="ORF">EHF33_01145</name>
</gene>
<dbReference type="AlphaFoldDB" id="A0A3G8YJB7"/>